<keyword evidence="8" id="KW-0472">Membrane</keyword>
<evidence type="ECO:0000256" key="1">
    <source>
        <dbReference type="ARBA" id="ARBA00004342"/>
    </source>
</evidence>
<dbReference type="Pfam" id="PF00723">
    <property type="entry name" value="Glyco_hydro_15"/>
    <property type="match status" value="1"/>
</dbReference>
<dbReference type="PROSITE" id="PS50287">
    <property type="entry name" value="SRCR_2"/>
    <property type="match status" value="1"/>
</dbReference>
<dbReference type="InterPro" id="IPR008734">
    <property type="entry name" value="PHK_A/B_su"/>
</dbReference>
<evidence type="ECO:0000256" key="4">
    <source>
        <dbReference type="ARBA" id="ARBA00022600"/>
    </source>
</evidence>
<keyword evidence="8" id="KW-0449">Lipoprotein</keyword>
<dbReference type="InterPro" id="IPR013783">
    <property type="entry name" value="Ig-like_fold"/>
</dbReference>
<dbReference type="SUPFAM" id="SSF48208">
    <property type="entry name" value="Six-hairpin glycosidases"/>
    <property type="match status" value="1"/>
</dbReference>
<dbReference type="Gene3D" id="3.10.250.10">
    <property type="entry name" value="SRCR-like domain"/>
    <property type="match status" value="1"/>
</dbReference>
<dbReference type="EMBL" id="OZ035841">
    <property type="protein sequence ID" value="CAL1589876.1"/>
    <property type="molecule type" value="Genomic_DNA"/>
</dbReference>
<keyword evidence="11" id="KW-1185">Reference proteome</keyword>
<evidence type="ECO:0000256" key="8">
    <source>
        <dbReference type="RuleBase" id="RU364123"/>
    </source>
</evidence>
<evidence type="ECO:0000259" key="9">
    <source>
        <dbReference type="PROSITE" id="PS50287"/>
    </source>
</evidence>
<keyword evidence="4 8" id="KW-0321">Glycogen metabolism</keyword>
<keyword evidence="8" id="KW-0636">Prenylation</keyword>
<dbReference type="InterPro" id="IPR036772">
    <property type="entry name" value="SRCR-like_dom_sf"/>
</dbReference>
<organism evidence="10 11">
    <name type="scientific">Knipowitschia caucasica</name>
    <name type="common">Caucasian dwarf goby</name>
    <name type="synonym">Pomatoschistus caucasicus</name>
    <dbReference type="NCBI Taxonomy" id="637954"/>
    <lineage>
        <taxon>Eukaryota</taxon>
        <taxon>Metazoa</taxon>
        <taxon>Chordata</taxon>
        <taxon>Craniata</taxon>
        <taxon>Vertebrata</taxon>
        <taxon>Euteleostomi</taxon>
        <taxon>Actinopterygii</taxon>
        <taxon>Neopterygii</taxon>
        <taxon>Teleostei</taxon>
        <taxon>Neoteleostei</taxon>
        <taxon>Acanthomorphata</taxon>
        <taxon>Gobiaria</taxon>
        <taxon>Gobiiformes</taxon>
        <taxon>Gobioidei</taxon>
        <taxon>Gobiidae</taxon>
        <taxon>Gobiinae</taxon>
        <taxon>Knipowitschia</taxon>
    </lineage>
</organism>
<evidence type="ECO:0000313" key="11">
    <source>
        <dbReference type="Proteomes" id="UP001497482"/>
    </source>
</evidence>
<evidence type="ECO:0000256" key="2">
    <source>
        <dbReference type="ARBA" id="ARBA00005131"/>
    </source>
</evidence>
<protein>
    <recommendedName>
        <fullName evidence="8">Phosphorylase b kinase regulatory subunit</fullName>
    </recommendedName>
</protein>
<dbReference type="AlphaFoldDB" id="A0AAV2KIY6"/>
<comment type="caution">
    <text evidence="7">Lacks conserved residue(s) required for the propagation of feature annotation.</text>
</comment>
<evidence type="ECO:0000256" key="7">
    <source>
        <dbReference type="PROSITE-ProRule" id="PRU00196"/>
    </source>
</evidence>
<dbReference type="InterPro" id="IPR008928">
    <property type="entry name" value="6-hairpin_glycosidase_sf"/>
</dbReference>
<evidence type="ECO:0000256" key="3">
    <source>
        <dbReference type="ARBA" id="ARBA00007128"/>
    </source>
</evidence>
<dbReference type="GO" id="GO:0005516">
    <property type="term" value="F:calmodulin binding"/>
    <property type="evidence" value="ECO:0007669"/>
    <property type="project" value="UniProtKB-KW"/>
</dbReference>
<dbReference type="GO" id="GO:0005886">
    <property type="term" value="C:plasma membrane"/>
    <property type="evidence" value="ECO:0007669"/>
    <property type="project" value="UniProtKB-SubCell"/>
</dbReference>
<sequence length="320" mass="35840">MRSRSNSGVKLDNYARMVQQTILKHQDPVTGLLPGSPEQPHAWVRDNVYSVVSVWALSLAYRKNADRDEDKAKAYELEQSVVKLMRGILQCIMRQPLRLVGGASRCAGTVELRHKGEWRKVESPFGNWIPKQTETVCKELDCGSAVSEEKIKDGTEGGWLVFPDCMTASTVRQCVGTASYFTSKVKVVCSDLLNRPILSLSCSVKPQFSGGSFQLLSPTGNQTLPAVNHSTHFLFNHTGPAHKGDYTCVYHLQVFNHNFSSESERLELRLGVSDSALIIRVLLNVVLHLLYILPMSCYYCQSSDPDVVYINMRRRARAET</sequence>
<keyword evidence="6" id="KW-1015">Disulfide bond</keyword>
<dbReference type="GO" id="GO:0005964">
    <property type="term" value="C:phosphorylase kinase complex"/>
    <property type="evidence" value="ECO:0007669"/>
    <property type="project" value="TreeGrafter"/>
</dbReference>
<dbReference type="InterPro" id="IPR011613">
    <property type="entry name" value="GH15-like"/>
</dbReference>
<comment type="pathway">
    <text evidence="2 8">Glycan biosynthesis; glycogen metabolism.</text>
</comment>
<evidence type="ECO:0000313" key="10">
    <source>
        <dbReference type="EMBL" id="CAL1589876.1"/>
    </source>
</evidence>
<dbReference type="GO" id="GO:0005977">
    <property type="term" value="P:glycogen metabolic process"/>
    <property type="evidence" value="ECO:0007669"/>
    <property type="project" value="UniProtKB-KW"/>
</dbReference>
<dbReference type="PRINTS" id="PR00258">
    <property type="entry name" value="SPERACTRCPTR"/>
</dbReference>
<feature type="domain" description="SRCR" evidence="9">
    <location>
        <begin position="97"/>
        <end position="203"/>
    </location>
</feature>
<evidence type="ECO:0000256" key="5">
    <source>
        <dbReference type="ARBA" id="ARBA00022860"/>
    </source>
</evidence>
<keyword evidence="8" id="KW-0119">Carbohydrate metabolism</keyword>
<keyword evidence="8" id="KW-1003">Cell membrane</keyword>
<reference evidence="10 11" key="1">
    <citation type="submission" date="2024-04" db="EMBL/GenBank/DDBJ databases">
        <authorList>
            <person name="Waldvogel A.-M."/>
            <person name="Schoenle A."/>
        </authorList>
    </citation>
    <scope>NUCLEOTIDE SEQUENCE [LARGE SCALE GENOMIC DNA]</scope>
</reference>
<dbReference type="Pfam" id="PF00530">
    <property type="entry name" value="SRCR"/>
    <property type="match status" value="1"/>
</dbReference>
<comment type="similarity">
    <text evidence="3 8">Belongs to the phosphorylase b kinase regulatory chain family.</text>
</comment>
<keyword evidence="5 8" id="KW-0112">Calmodulin-binding</keyword>
<dbReference type="PANTHER" id="PTHR10749">
    <property type="entry name" value="PHOSPHORYLASE B KINASE REGULATORY SUBUNIT"/>
    <property type="match status" value="1"/>
</dbReference>
<dbReference type="Proteomes" id="UP001497482">
    <property type="component" value="Chromosome 19"/>
</dbReference>
<dbReference type="PANTHER" id="PTHR10749:SF4">
    <property type="entry name" value="PHOSPHORYLASE B KINASE REGULATORY SUBUNIT ALPHA, SKELETAL MUSCLE ISOFORM"/>
    <property type="match status" value="1"/>
</dbReference>
<dbReference type="InterPro" id="IPR001190">
    <property type="entry name" value="SRCR"/>
</dbReference>
<accession>A0AAV2KIY6</accession>
<evidence type="ECO:0000256" key="6">
    <source>
        <dbReference type="ARBA" id="ARBA00023157"/>
    </source>
</evidence>
<comment type="function">
    <text evidence="8">Phosphorylase b kinase catalyzes the phosphorylation of serine in certain substrates, including troponin I.</text>
</comment>
<comment type="subcellular location">
    <subcellularLocation>
        <location evidence="1 8">Cell membrane</location>
        <topology evidence="1 8">Lipid-anchor</topology>
        <orientation evidence="1 8">Cytoplasmic side</orientation>
    </subcellularLocation>
</comment>
<dbReference type="SMART" id="SM00202">
    <property type="entry name" value="SR"/>
    <property type="match status" value="1"/>
</dbReference>
<dbReference type="Gene3D" id="2.60.40.10">
    <property type="entry name" value="Immunoglobulins"/>
    <property type="match status" value="1"/>
</dbReference>
<gene>
    <name evidence="10" type="ORF">KC01_LOCUS19482</name>
</gene>
<name>A0AAV2KIY6_KNICA</name>
<proteinExistence type="inferred from homology"/>
<dbReference type="SUPFAM" id="SSF56487">
    <property type="entry name" value="SRCR-like"/>
    <property type="match status" value="1"/>
</dbReference>